<keyword evidence="13 18" id="KW-0520">NAD</keyword>
<keyword evidence="10 18" id="KW-1278">Translocase</keyword>
<dbReference type="InterPro" id="IPR001750">
    <property type="entry name" value="ND/Mrp_TM"/>
</dbReference>
<protein>
    <recommendedName>
        <fullName evidence="5 18">NADH-ubiquinone oxidoreductase chain 2</fullName>
        <ecNumber evidence="4 18">7.1.1.2</ecNumber>
    </recommendedName>
</protein>
<feature type="transmembrane region" description="Helical" evidence="18">
    <location>
        <begin position="187"/>
        <end position="206"/>
    </location>
</feature>
<dbReference type="GeneID" id="54616832"/>
<keyword evidence="15 18" id="KW-0496">Mitochondrion</keyword>
<keyword evidence="7 18" id="KW-0679">Respiratory chain</keyword>
<name>A0A6H1XL05_9HEMI</name>
<keyword evidence="12 18" id="KW-1133">Transmembrane helix</keyword>
<dbReference type="AlphaFoldDB" id="A0A6H1XL05"/>
<dbReference type="PRINTS" id="PR01436">
    <property type="entry name" value="NADHDHGNASE2"/>
</dbReference>
<accession>A0A6H1XL05</accession>
<feature type="transmembrane region" description="Helical" evidence="18">
    <location>
        <begin position="57"/>
        <end position="75"/>
    </location>
</feature>
<comment type="subcellular location">
    <subcellularLocation>
        <location evidence="2 18">Mitochondrion inner membrane</location>
        <topology evidence="2 18">Multi-pass membrane protein</topology>
    </subcellularLocation>
</comment>
<evidence type="ECO:0000256" key="2">
    <source>
        <dbReference type="ARBA" id="ARBA00004448"/>
    </source>
</evidence>
<evidence type="ECO:0000256" key="15">
    <source>
        <dbReference type="ARBA" id="ARBA00023128"/>
    </source>
</evidence>
<evidence type="ECO:0000313" key="20">
    <source>
        <dbReference type="EMBL" id="QJA16308.1"/>
    </source>
</evidence>
<reference evidence="20" key="1">
    <citation type="journal article" date="2020" name="Mitochondrial DNA Part B Resour">
        <title>Characterization of the complete mitochondrial genome of Mitjaevia protuberanta (Hemiptera: Cicadellidae: Typhlocybinae).</title>
        <authorList>
            <person name="Yuan X."/>
            <person name="Li C."/>
            <person name="Song Y."/>
        </authorList>
    </citation>
    <scope>NUCLEOTIDE SEQUENCE</scope>
</reference>
<evidence type="ECO:0000256" key="10">
    <source>
        <dbReference type="ARBA" id="ARBA00022967"/>
    </source>
</evidence>
<keyword evidence="9 18" id="KW-0999">Mitochondrion inner membrane</keyword>
<dbReference type="CTD" id="4536"/>
<keyword evidence="14 18" id="KW-0830">Ubiquinone</keyword>
<dbReference type="GO" id="GO:0006120">
    <property type="term" value="P:mitochondrial electron transport, NADH to ubiquinone"/>
    <property type="evidence" value="ECO:0007669"/>
    <property type="project" value="InterPro"/>
</dbReference>
<feature type="domain" description="NADH:quinone oxidoreductase/Mrp antiporter transmembrane" evidence="19">
    <location>
        <begin position="87"/>
        <end position="267"/>
    </location>
</feature>
<evidence type="ECO:0000256" key="17">
    <source>
        <dbReference type="ARBA" id="ARBA00049551"/>
    </source>
</evidence>
<comment type="function">
    <text evidence="1">Core subunit of the mitochondrial membrane respiratory chain NADH dehydrogenase (Complex I) that is believed to belong to the minimal assembly required for catalysis. Complex I functions in the transfer of electrons from NADH to the respiratory chain. The immediate electron acceptor for the enzyme is believed to be ubiquinone.</text>
</comment>
<keyword evidence="8 18" id="KW-0812">Transmembrane</keyword>
<feature type="transmembrane region" description="Helical" evidence="18">
    <location>
        <begin position="87"/>
        <end position="109"/>
    </location>
</feature>
<evidence type="ECO:0000256" key="9">
    <source>
        <dbReference type="ARBA" id="ARBA00022792"/>
    </source>
</evidence>
<evidence type="ECO:0000256" key="8">
    <source>
        <dbReference type="ARBA" id="ARBA00022692"/>
    </source>
</evidence>
<keyword evidence="11 18" id="KW-0249">Electron transport</keyword>
<evidence type="ECO:0000256" key="4">
    <source>
        <dbReference type="ARBA" id="ARBA00012944"/>
    </source>
</evidence>
<evidence type="ECO:0000256" key="13">
    <source>
        <dbReference type="ARBA" id="ARBA00023027"/>
    </source>
</evidence>
<dbReference type="GO" id="GO:0005743">
    <property type="term" value="C:mitochondrial inner membrane"/>
    <property type="evidence" value="ECO:0007669"/>
    <property type="project" value="UniProtKB-SubCell"/>
</dbReference>
<evidence type="ECO:0000256" key="18">
    <source>
        <dbReference type="RuleBase" id="RU003403"/>
    </source>
</evidence>
<comment type="function">
    <text evidence="18">Core subunit of the mitochondrial membrane respiratory chain NADH dehydrogenase (Complex I) which catalyzes electron transfer from NADH through the respiratory chain, using ubiquinone as an electron acceptor. Essential for the catalytic activity and assembly of complex I.</text>
</comment>
<proteinExistence type="inferred from homology"/>
<geneLocation type="mitochondrion" evidence="20"/>
<evidence type="ECO:0000256" key="6">
    <source>
        <dbReference type="ARBA" id="ARBA00022448"/>
    </source>
</evidence>
<dbReference type="RefSeq" id="YP_009775997.1">
    <property type="nucleotide sequence ID" value="NC_047465.1"/>
</dbReference>
<organism evidence="20">
    <name type="scientific">Mitjaevia protuberanta</name>
    <dbReference type="NCBI Taxonomy" id="2726722"/>
    <lineage>
        <taxon>Eukaryota</taxon>
        <taxon>Metazoa</taxon>
        <taxon>Ecdysozoa</taxon>
        <taxon>Arthropoda</taxon>
        <taxon>Hexapoda</taxon>
        <taxon>Insecta</taxon>
        <taxon>Pterygota</taxon>
        <taxon>Neoptera</taxon>
        <taxon>Paraneoptera</taxon>
        <taxon>Hemiptera</taxon>
        <taxon>Auchenorrhyncha</taxon>
        <taxon>Membracoidea</taxon>
        <taxon>Cicadellidae</taxon>
        <taxon>Typhlocybinae</taxon>
        <taxon>Erythroneurini</taxon>
        <taxon>Mitjaevia</taxon>
    </lineage>
</organism>
<evidence type="ECO:0000256" key="1">
    <source>
        <dbReference type="ARBA" id="ARBA00003257"/>
    </source>
</evidence>
<dbReference type="EMBL" id="MN627216">
    <property type="protein sequence ID" value="QJA16308.1"/>
    <property type="molecule type" value="Genomic_DNA"/>
</dbReference>
<comment type="similarity">
    <text evidence="3 18">Belongs to the complex I subunit 2 family.</text>
</comment>
<dbReference type="PANTHER" id="PTHR46552:SF1">
    <property type="entry name" value="NADH-UBIQUINONE OXIDOREDUCTASE CHAIN 2"/>
    <property type="match status" value="1"/>
</dbReference>
<feature type="transmembrane region" description="Helical" evidence="18">
    <location>
        <begin position="227"/>
        <end position="248"/>
    </location>
</feature>
<dbReference type="EC" id="7.1.1.2" evidence="4 18"/>
<feature type="transmembrane region" description="Helical" evidence="18">
    <location>
        <begin position="164"/>
        <end position="181"/>
    </location>
</feature>
<dbReference type="InterPro" id="IPR050175">
    <property type="entry name" value="Complex_I_Subunit_2"/>
</dbReference>
<evidence type="ECO:0000256" key="12">
    <source>
        <dbReference type="ARBA" id="ARBA00022989"/>
    </source>
</evidence>
<evidence type="ECO:0000256" key="11">
    <source>
        <dbReference type="ARBA" id="ARBA00022982"/>
    </source>
</evidence>
<feature type="transmembrane region" description="Helical" evidence="18">
    <location>
        <begin position="129"/>
        <end position="152"/>
    </location>
</feature>
<dbReference type="PANTHER" id="PTHR46552">
    <property type="entry name" value="NADH-UBIQUINONE OXIDOREDUCTASE CHAIN 2"/>
    <property type="match status" value="1"/>
</dbReference>
<dbReference type="InterPro" id="IPR003917">
    <property type="entry name" value="NADH_UbQ_OxRdtase_chain2"/>
</dbReference>
<dbReference type="Pfam" id="PF00361">
    <property type="entry name" value="Proton_antipo_M"/>
    <property type="match status" value="2"/>
</dbReference>
<gene>
    <name evidence="20" type="primary">ND2</name>
</gene>
<evidence type="ECO:0000259" key="19">
    <source>
        <dbReference type="Pfam" id="PF00361"/>
    </source>
</evidence>
<comment type="catalytic activity">
    <reaction evidence="17 18">
        <text>a ubiquinone + NADH + 5 H(+)(in) = a ubiquinol + NAD(+) + 4 H(+)(out)</text>
        <dbReference type="Rhea" id="RHEA:29091"/>
        <dbReference type="Rhea" id="RHEA-COMP:9565"/>
        <dbReference type="Rhea" id="RHEA-COMP:9566"/>
        <dbReference type="ChEBI" id="CHEBI:15378"/>
        <dbReference type="ChEBI" id="CHEBI:16389"/>
        <dbReference type="ChEBI" id="CHEBI:17976"/>
        <dbReference type="ChEBI" id="CHEBI:57540"/>
        <dbReference type="ChEBI" id="CHEBI:57945"/>
        <dbReference type="EC" id="7.1.1.2"/>
    </reaction>
</comment>
<evidence type="ECO:0000256" key="5">
    <source>
        <dbReference type="ARBA" id="ARBA00021008"/>
    </source>
</evidence>
<feature type="domain" description="NADH:quinone oxidoreductase/Mrp antiporter transmembrane" evidence="19">
    <location>
        <begin position="24"/>
        <end position="80"/>
    </location>
</feature>
<evidence type="ECO:0000256" key="16">
    <source>
        <dbReference type="ARBA" id="ARBA00023136"/>
    </source>
</evidence>
<evidence type="ECO:0000256" key="14">
    <source>
        <dbReference type="ARBA" id="ARBA00023075"/>
    </source>
</evidence>
<evidence type="ECO:0000256" key="7">
    <source>
        <dbReference type="ARBA" id="ARBA00022660"/>
    </source>
</evidence>
<feature type="transmembrane region" description="Helical" evidence="18">
    <location>
        <begin position="6"/>
        <end position="23"/>
    </location>
</feature>
<feature type="transmembrane region" description="Helical" evidence="18">
    <location>
        <begin position="254"/>
        <end position="277"/>
    </location>
</feature>
<keyword evidence="6" id="KW-0813">Transport</keyword>
<feature type="transmembrane region" description="Helical" evidence="18">
    <location>
        <begin position="298"/>
        <end position="317"/>
    </location>
</feature>
<evidence type="ECO:0000256" key="3">
    <source>
        <dbReference type="ARBA" id="ARBA00007012"/>
    </source>
</evidence>
<keyword evidence="16 18" id="KW-0472">Membrane</keyword>
<sequence length="323" mass="37357">MKMNSSNLFFLGFMIIGVMLCLCSNNWLFIWCGLELSLISFLPLLHSKLIISSESSMKYFLVQSVSSSILILGLMMMLTNKYYFDSFIMLSILIKMGVAPFHTWLLSVVEGLKMMPMILMFTLSKISPIMMMTFIQVSISLIISLTLILGAISGINQVSIRKMITYSSIFNMGLILISISNNFIWCYYLFFYSILFVIVMILFYSTNTFYINQMIINENLLSTKMTLWMSLLSLGGMPPFLGFSIKLIVIEFSIIHSLFLNLILIIVFSLLVMFFYLRLTYLSLMFFSVSTKWILVKMNKFSLIFLMFNMLALPILLTMKMFY</sequence>
<dbReference type="GO" id="GO:0008137">
    <property type="term" value="F:NADH dehydrogenase (ubiquinone) activity"/>
    <property type="evidence" value="ECO:0007669"/>
    <property type="project" value="UniProtKB-EC"/>
</dbReference>